<protein>
    <submittedName>
        <fullName evidence="1">Uncharacterized protein</fullName>
    </submittedName>
</protein>
<keyword evidence="2" id="KW-1185">Reference proteome</keyword>
<comment type="caution">
    <text evidence="1">The sequence shown here is derived from an EMBL/GenBank/DDBJ whole genome shotgun (WGS) entry which is preliminary data.</text>
</comment>
<dbReference type="RefSeq" id="WP_200353291.1">
    <property type="nucleotide sequence ID" value="NZ_BAABHZ010000002.1"/>
</dbReference>
<proteinExistence type="predicted"/>
<name>A0A934RB56_9BACT</name>
<gene>
    <name evidence="1" type="ORF">JIN84_22180</name>
</gene>
<dbReference type="EMBL" id="JAENIK010000013">
    <property type="protein sequence ID" value="MBK1818344.1"/>
    <property type="molecule type" value="Genomic_DNA"/>
</dbReference>
<evidence type="ECO:0000313" key="1">
    <source>
        <dbReference type="EMBL" id="MBK1818344.1"/>
    </source>
</evidence>
<reference evidence="1" key="1">
    <citation type="submission" date="2021-01" db="EMBL/GenBank/DDBJ databases">
        <title>Modified the classification status of verrucomicrobia.</title>
        <authorList>
            <person name="Feng X."/>
        </authorList>
    </citation>
    <scope>NUCLEOTIDE SEQUENCE</scope>
    <source>
        <strain evidence="1">JCM 18052</strain>
    </source>
</reference>
<dbReference type="Proteomes" id="UP000600139">
    <property type="component" value="Unassembled WGS sequence"/>
</dbReference>
<evidence type="ECO:0000313" key="2">
    <source>
        <dbReference type="Proteomes" id="UP000600139"/>
    </source>
</evidence>
<organism evidence="1 2">
    <name type="scientific">Luteolibacter yonseiensis</name>
    <dbReference type="NCBI Taxonomy" id="1144680"/>
    <lineage>
        <taxon>Bacteria</taxon>
        <taxon>Pseudomonadati</taxon>
        <taxon>Verrucomicrobiota</taxon>
        <taxon>Verrucomicrobiia</taxon>
        <taxon>Verrucomicrobiales</taxon>
        <taxon>Verrucomicrobiaceae</taxon>
        <taxon>Luteolibacter</taxon>
    </lineage>
</organism>
<sequence>MPAPHKGFKIINHRDVQYRWIMQNRRGTNEIVIEASAPVNGQSLIGELPRIVSYDMVTAAIDFGNANGWKPNESGAPFRCKWLRKGFVVAEV</sequence>
<accession>A0A934RB56</accession>
<dbReference type="AlphaFoldDB" id="A0A934RB56"/>